<reference evidence="2 3" key="1">
    <citation type="journal article" date="2017" name="Mol. Biol. Evol.">
        <title>The 4-celled Tetrabaena socialis nuclear genome reveals the essential components for genetic control of cell number at the origin of multicellularity in the volvocine lineage.</title>
        <authorList>
            <person name="Featherston J."/>
            <person name="Arakaki Y."/>
            <person name="Hanschen E.R."/>
            <person name="Ferris P.J."/>
            <person name="Michod R.E."/>
            <person name="Olson B.J.S.C."/>
            <person name="Nozaki H."/>
            <person name="Durand P.M."/>
        </authorList>
    </citation>
    <scope>NUCLEOTIDE SEQUENCE [LARGE SCALE GENOMIC DNA]</scope>
    <source>
        <strain evidence="2 3">NIES-571</strain>
    </source>
</reference>
<dbReference type="Proteomes" id="UP000236333">
    <property type="component" value="Unassembled WGS sequence"/>
</dbReference>
<evidence type="ECO:0000313" key="2">
    <source>
        <dbReference type="EMBL" id="PNH02760.1"/>
    </source>
</evidence>
<keyword evidence="3" id="KW-1185">Reference proteome</keyword>
<accession>A0A2J7ZR91</accession>
<feature type="compositionally biased region" description="Polar residues" evidence="1">
    <location>
        <begin position="7"/>
        <end position="30"/>
    </location>
</feature>
<dbReference type="EMBL" id="PGGS01000600">
    <property type="protein sequence ID" value="PNH02760.1"/>
    <property type="molecule type" value="Genomic_DNA"/>
</dbReference>
<gene>
    <name evidence="2" type="ORF">TSOC_011228</name>
</gene>
<organism evidence="2 3">
    <name type="scientific">Tetrabaena socialis</name>
    <dbReference type="NCBI Taxonomy" id="47790"/>
    <lineage>
        <taxon>Eukaryota</taxon>
        <taxon>Viridiplantae</taxon>
        <taxon>Chlorophyta</taxon>
        <taxon>core chlorophytes</taxon>
        <taxon>Chlorophyceae</taxon>
        <taxon>CS clade</taxon>
        <taxon>Chlamydomonadales</taxon>
        <taxon>Tetrabaenaceae</taxon>
        <taxon>Tetrabaena</taxon>
    </lineage>
</organism>
<protein>
    <submittedName>
        <fullName evidence="2">Uncharacterized protein</fullName>
    </submittedName>
</protein>
<dbReference type="AlphaFoldDB" id="A0A2J7ZR91"/>
<feature type="region of interest" description="Disordered" evidence="1">
    <location>
        <begin position="1"/>
        <end position="104"/>
    </location>
</feature>
<evidence type="ECO:0000313" key="3">
    <source>
        <dbReference type="Proteomes" id="UP000236333"/>
    </source>
</evidence>
<proteinExistence type="predicted"/>
<comment type="caution">
    <text evidence="2">The sequence shown here is derived from an EMBL/GenBank/DDBJ whole genome shotgun (WGS) entry which is preliminary data.</text>
</comment>
<sequence length="238" mass="25264">MALTPDTYATQDTARQTPTNELATPESQGLRNPKPSQKAAESNIDTDQGRSPDTGDAGPATETATDGGSSGNGNGSKSSGSSSTGSSSEEEEDDDEATRRPAKRQKLALYPVELYVAVLAKPDGRTTRRRVVGLHCIAAGWKPTTVAEMRAAVMCSAAVTKEANVQTPGDLQFTRPDLDADTKAPIRLSDSQLVQDVTQQYRAAMTQSDGKVTLYLEQRPLQSMMTTGEMVGDGVARP</sequence>
<feature type="compositionally biased region" description="Polar residues" evidence="1">
    <location>
        <begin position="39"/>
        <end position="51"/>
    </location>
</feature>
<feature type="compositionally biased region" description="Low complexity" evidence="1">
    <location>
        <begin position="75"/>
        <end position="87"/>
    </location>
</feature>
<evidence type="ECO:0000256" key="1">
    <source>
        <dbReference type="SAM" id="MobiDB-lite"/>
    </source>
</evidence>
<name>A0A2J7ZR91_9CHLO</name>